<keyword evidence="1" id="KW-0812">Transmembrane</keyword>
<feature type="transmembrane region" description="Helical" evidence="1">
    <location>
        <begin position="193"/>
        <end position="214"/>
    </location>
</feature>
<feature type="transmembrane region" description="Helical" evidence="1">
    <location>
        <begin position="325"/>
        <end position="342"/>
    </location>
</feature>
<proteinExistence type="predicted"/>
<evidence type="ECO:0000256" key="1">
    <source>
        <dbReference type="SAM" id="Phobius"/>
    </source>
</evidence>
<reference evidence="2 3" key="1">
    <citation type="submission" date="2014-08" db="EMBL/GenBank/DDBJ databases">
        <title>Whole genome shotgun sequence of Sphingomonas paucimobilis NBRC 13935.</title>
        <authorList>
            <person name="Hosoyama A."/>
            <person name="Hashimoto M."/>
            <person name="Hosoyama Y."/>
            <person name="Noguchi M."/>
            <person name="Uohara A."/>
            <person name="Ohji S."/>
            <person name="Katano-Makiyama Y."/>
            <person name="Ichikawa N."/>
            <person name="Kimura A."/>
            <person name="Yamazoe A."/>
            <person name="Fujita N."/>
        </authorList>
    </citation>
    <scope>NUCLEOTIDE SEQUENCE [LARGE SCALE GENOMIC DNA]</scope>
    <source>
        <strain evidence="2 3">NBRC 13935</strain>
    </source>
</reference>
<dbReference type="AlphaFoldDB" id="A0A0C9M2P2"/>
<feature type="transmembrane region" description="Helical" evidence="1">
    <location>
        <begin position="73"/>
        <end position="99"/>
    </location>
</feature>
<sequence>MFKYFKGSFVFAAICLAIGAWIGWTLTHDIAGTLGILWIVLVLGVLEVSLSFDNAVVNATVLRDMTPVWQRRFLTWGIIIAVFGMRILFPLVIVAIAARLGPIDAVVLAATDPVAYERIITGAHVGISGFGGAFLAMVGLTFFLDEEKDSHWIGLIERPFAGLSRISGLAIGIVLLALYSISRAIPAEEAMTFLTAGIFGLLAYIAVQAVGAILEKDDEEPTSGNAAATVAVAKSGLAAFLYLEVLDASFSFDGVIGAFALSNNLFIIALGLGIGAMFVRSMTVMLVDKGTLTEYRYLEHGAFYAIIALAAIMLISIRVEVPETVTGLIGAAFIGMALFASVRANRREGDGDVALEDAVPVAPTGERLSI</sequence>
<dbReference type="GeneID" id="78528890"/>
<dbReference type="NCBIfam" id="NF010620">
    <property type="entry name" value="PRK14013.2-6"/>
    <property type="match status" value="1"/>
</dbReference>
<feature type="transmembrane region" description="Helical" evidence="1">
    <location>
        <begin position="255"/>
        <end position="280"/>
    </location>
</feature>
<dbReference type="RefSeq" id="WP_007405778.1">
    <property type="nucleotide sequence ID" value="NZ_BBJS01000030.1"/>
</dbReference>
<evidence type="ECO:0000313" key="3">
    <source>
        <dbReference type="Proteomes" id="UP000032025"/>
    </source>
</evidence>
<dbReference type="PANTHER" id="PTHR30238:SF4">
    <property type="entry name" value="SLL1022 PROTEIN"/>
    <property type="match status" value="1"/>
</dbReference>
<dbReference type="NCBIfam" id="NF010613">
    <property type="entry name" value="PRK14013.1-3"/>
    <property type="match status" value="1"/>
</dbReference>
<keyword evidence="3" id="KW-1185">Reference proteome</keyword>
<dbReference type="EMBL" id="BBJS01000030">
    <property type="protein sequence ID" value="GAN13940.1"/>
    <property type="molecule type" value="Genomic_DNA"/>
</dbReference>
<dbReference type="Pfam" id="PF04332">
    <property type="entry name" value="DUF475"/>
    <property type="match status" value="1"/>
</dbReference>
<keyword evidence="1" id="KW-1133">Transmembrane helix</keyword>
<dbReference type="Proteomes" id="UP000032025">
    <property type="component" value="Unassembled WGS sequence"/>
</dbReference>
<protein>
    <submittedName>
        <fullName evidence="2">DNA, contig: SP630</fullName>
    </submittedName>
</protein>
<gene>
    <name evidence="2" type="ORF">SP6_30_00800</name>
</gene>
<organism evidence="2 3">
    <name type="scientific">Sphingomonas paucimobilis NBRC 13935</name>
    <dbReference type="NCBI Taxonomy" id="1219050"/>
    <lineage>
        <taxon>Bacteria</taxon>
        <taxon>Pseudomonadati</taxon>
        <taxon>Pseudomonadota</taxon>
        <taxon>Alphaproteobacteria</taxon>
        <taxon>Sphingomonadales</taxon>
        <taxon>Sphingomonadaceae</taxon>
        <taxon>Sphingomonas</taxon>
    </lineage>
</organism>
<dbReference type="PANTHER" id="PTHR30238">
    <property type="entry name" value="MEMBRANE BOUND PREDICTED REDOX MODULATOR"/>
    <property type="match status" value="1"/>
</dbReference>
<feature type="transmembrane region" description="Helical" evidence="1">
    <location>
        <begin position="163"/>
        <end position="181"/>
    </location>
</feature>
<feature type="transmembrane region" description="Helical" evidence="1">
    <location>
        <begin position="119"/>
        <end position="143"/>
    </location>
</feature>
<keyword evidence="1" id="KW-0472">Membrane</keyword>
<feature type="transmembrane region" description="Helical" evidence="1">
    <location>
        <begin position="226"/>
        <end position="243"/>
    </location>
</feature>
<dbReference type="InterPro" id="IPR007427">
    <property type="entry name" value="DUF475"/>
</dbReference>
<accession>A0A0C9M2P2</accession>
<feature type="transmembrane region" description="Helical" evidence="1">
    <location>
        <begin position="301"/>
        <end position="319"/>
    </location>
</feature>
<comment type="caution">
    <text evidence="2">The sequence shown here is derived from an EMBL/GenBank/DDBJ whole genome shotgun (WGS) entry which is preliminary data.</text>
</comment>
<feature type="transmembrane region" description="Helical" evidence="1">
    <location>
        <begin position="30"/>
        <end position="52"/>
    </location>
</feature>
<name>A0A0C9M2P2_SPHPI</name>
<evidence type="ECO:0000313" key="2">
    <source>
        <dbReference type="EMBL" id="GAN13940.1"/>
    </source>
</evidence>
<feature type="transmembrane region" description="Helical" evidence="1">
    <location>
        <begin position="7"/>
        <end position="24"/>
    </location>
</feature>